<proteinExistence type="predicted"/>
<evidence type="ECO:0000313" key="1">
    <source>
        <dbReference type="EMBL" id="JAH21121.1"/>
    </source>
</evidence>
<dbReference type="EMBL" id="GBXM01087456">
    <property type="protein sequence ID" value="JAH21121.1"/>
    <property type="molecule type" value="Transcribed_RNA"/>
</dbReference>
<reference evidence="1" key="1">
    <citation type="submission" date="2014-11" db="EMBL/GenBank/DDBJ databases">
        <authorList>
            <person name="Amaro Gonzalez C."/>
        </authorList>
    </citation>
    <scope>NUCLEOTIDE SEQUENCE</scope>
</reference>
<organism evidence="1">
    <name type="scientific">Anguilla anguilla</name>
    <name type="common">European freshwater eel</name>
    <name type="synonym">Muraena anguilla</name>
    <dbReference type="NCBI Taxonomy" id="7936"/>
    <lineage>
        <taxon>Eukaryota</taxon>
        <taxon>Metazoa</taxon>
        <taxon>Chordata</taxon>
        <taxon>Craniata</taxon>
        <taxon>Vertebrata</taxon>
        <taxon>Euteleostomi</taxon>
        <taxon>Actinopterygii</taxon>
        <taxon>Neopterygii</taxon>
        <taxon>Teleostei</taxon>
        <taxon>Anguilliformes</taxon>
        <taxon>Anguillidae</taxon>
        <taxon>Anguilla</taxon>
    </lineage>
</organism>
<protein>
    <submittedName>
        <fullName evidence="1">Uncharacterized protein</fullName>
    </submittedName>
</protein>
<sequence>MKCQGIISCSFLNREYARVQYYVCRRLI</sequence>
<reference evidence="1" key="2">
    <citation type="journal article" date="2015" name="Fish Shellfish Immunol.">
        <title>Early steps in the European eel (Anguilla anguilla)-Vibrio vulnificus interaction in the gills: Role of the RtxA13 toxin.</title>
        <authorList>
            <person name="Callol A."/>
            <person name="Pajuelo D."/>
            <person name="Ebbesson L."/>
            <person name="Teles M."/>
            <person name="MacKenzie S."/>
            <person name="Amaro C."/>
        </authorList>
    </citation>
    <scope>NUCLEOTIDE SEQUENCE</scope>
</reference>
<dbReference type="AlphaFoldDB" id="A0A0E9QVX4"/>
<accession>A0A0E9QVX4</accession>
<name>A0A0E9QVX4_ANGAN</name>